<accession>A0A9P8KY85</accession>
<dbReference type="EMBL" id="JAIMJC010000002">
    <property type="protein sequence ID" value="KAH0530976.1"/>
    <property type="molecule type" value="Genomic_DNA"/>
</dbReference>
<organism evidence="2 3">
    <name type="scientific">Trichoderma semiorbis</name>
    <dbReference type="NCBI Taxonomy" id="1491008"/>
    <lineage>
        <taxon>Eukaryota</taxon>
        <taxon>Fungi</taxon>
        <taxon>Dikarya</taxon>
        <taxon>Ascomycota</taxon>
        <taxon>Pezizomycotina</taxon>
        <taxon>Sordariomycetes</taxon>
        <taxon>Hypocreomycetidae</taxon>
        <taxon>Hypocreales</taxon>
        <taxon>Hypocreaceae</taxon>
        <taxon>Trichoderma</taxon>
    </lineage>
</organism>
<protein>
    <submittedName>
        <fullName evidence="2">Uncharacterized protein</fullName>
    </submittedName>
</protein>
<gene>
    <name evidence="2" type="ORF">TsFJ059_005540</name>
</gene>
<evidence type="ECO:0000256" key="1">
    <source>
        <dbReference type="SAM" id="Coils"/>
    </source>
</evidence>
<name>A0A9P8KY85_9HYPO</name>
<comment type="caution">
    <text evidence="2">The sequence shown here is derived from an EMBL/GenBank/DDBJ whole genome shotgun (WGS) entry which is preliminary data.</text>
</comment>
<proteinExistence type="predicted"/>
<dbReference type="Proteomes" id="UP000826573">
    <property type="component" value="Unassembled WGS sequence"/>
</dbReference>
<reference evidence="2 3" key="1">
    <citation type="submission" date="2021-08" db="EMBL/GenBank/DDBJ databases">
        <title>The highly contiguous genome resource for Trichoderma semiorbis FJ059, a fungal antagonistic to plant pathogens.</title>
        <authorList>
            <person name="Liu T."/>
        </authorList>
    </citation>
    <scope>NUCLEOTIDE SEQUENCE [LARGE SCALE GENOMIC DNA]</scope>
    <source>
        <strain evidence="2 3">FJ059</strain>
    </source>
</reference>
<dbReference type="AlphaFoldDB" id="A0A9P8KY85"/>
<keyword evidence="1" id="KW-0175">Coiled coil</keyword>
<sequence>MGNAHEQPESSTAYSGTIRFNKRALDQKVNAFLDKDEEEYNSRKKAFLDIIREETHREGKNEQEIQFHILAAESMMAIKRQGRACYDRLELQEKRKTDRNEEAKIKNGRIKKNKIERKNIERKNIERKNIERKNIERKNIEEENIEEENIEEENIEKDKIENEKAEMDNNKEEEIEKDKSREEKIKEEEIEEVMKNFEEEFIKELQELNRIRWGILVKIPRLKDNGLPTEDILSTVVESLREDGMSEEFIGLVSNDILDISAQMETGNAQTRDA</sequence>
<feature type="coiled-coil region" evidence="1">
    <location>
        <begin position="86"/>
        <end position="207"/>
    </location>
</feature>
<evidence type="ECO:0000313" key="2">
    <source>
        <dbReference type="EMBL" id="KAH0530976.1"/>
    </source>
</evidence>
<keyword evidence="3" id="KW-1185">Reference proteome</keyword>
<evidence type="ECO:0000313" key="3">
    <source>
        <dbReference type="Proteomes" id="UP000826573"/>
    </source>
</evidence>